<reference evidence="2" key="1">
    <citation type="journal article" date="2020" name="Stud. Mycol.">
        <title>101 Dothideomycetes genomes: a test case for predicting lifestyles and emergence of pathogens.</title>
        <authorList>
            <person name="Haridas S."/>
            <person name="Albert R."/>
            <person name="Binder M."/>
            <person name="Bloem J."/>
            <person name="Labutti K."/>
            <person name="Salamov A."/>
            <person name="Andreopoulos B."/>
            <person name="Baker S."/>
            <person name="Barry K."/>
            <person name="Bills G."/>
            <person name="Bluhm B."/>
            <person name="Cannon C."/>
            <person name="Castanera R."/>
            <person name="Culley D."/>
            <person name="Daum C."/>
            <person name="Ezra D."/>
            <person name="Gonzalez J."/>
            <person name="Henrissat B."/>
            <person name="Kuo A."/>
            <person name="Liang C."/>
            <person name="Lipzen A."/>
            <person name="Lutzoni F."/>
            <person name="Magnuson J."/>
            <person name="Mondo S."/>
            <person name="Nolan M."/>
            <person name="Ohm R."/>
            <person name="Pangilinan J."/>
            <person name="Park H.-J."/>
            <person name="Ramirez L."/>
            <person name="Alfaro M."/>
            <person name="Sun H."/>
            <person name="Tritt A."/>
            <person name="Yoshinaga Y."/>
            <person name="Zwiers L.-H."/>
            <person name="Turgeon B."/>
            <person name="Goodwin S."/>
            <person name="Spatafora J."/>
            <person name="Crous P."/>
            <person name="Grigoriev I."/>
        </authorList>
    </citation>
    <scope>NUCLEOTIDE SEQUENCE</scope>
    <source>
        <strain evidence="2">CBS 101060</strain>
    </source>
</reference>
<dbReference type="AlphaFoldDB" id="A0A9P4SCA3"/>
<feature type="region of interest" description="Disordered" evidence="1">
    <location>
        <begin position="454"/>
        <end position="473"/>
    </location>
</feature>
<protein>
    <submittedName>
        <fullName evidence="2">Uncharacterized protein</fullName>
    </submittedName>
</protein>
<evidence type="ECO:0000256" key="1">
    <source>
        <dbReference type="SAM" id="MobiDB-lite"/>
    </source>
</evidence>
<feature type="compositionally biased region" description="Low complexity" evidence="1">
    <location>
        <begin position="106"/>
        <end position="116"/>
    </location>
</feature>
<name>A0A9P4SCA3_9PEZI</name>
<sequence>MLSPSLLRRSEAISIGPLRRKLTAVLQTVLLELSMLTDDGPGLQPSLDFGYEEDIDDTGCIRGDTGTQSRHNVIPTLIGRRGGSVSSCPTTPNGQNDATQTNHCISSSYSPPSTDSNCEAPTRGVHTSKKRRSSSDLEVPSSMILVFDSTMEIADVKKRRRNCTPKEQERINHLRKVGACNFCRVKKRKCTHINIEKMKAVGRREKQLLPSHHSGPRTGSNTRLAAQREATVSPHSSNPRLNSSQTKVLFESTLNDNVRDAADDDAEQVVLAPESVSRTIHEDLGEVSNHFQVSGLDKGIICFLEPFTERYSRSSSALIGTEPISVVAPLPYSSSGVQKDTVIQGSSQDQPTGTYSPVNHDREMNLSSEPSLGVSRNSRVMQLDCGHMGSCAHLHSWDHGSQQRNFTISPLQTDNGSISPVPCVQCSRAALVSSSLDYNSSQLRMREDSSYSELLGPNHFSEENQQGESGTANSSLADFWNHSFYRMAIHARLPSEKSPFEDGKGVLSSSNFGNGSEDSRNDWREGAPYDQAHAYGTSTIPDPYMGFNGNPTPVQAGWPPPVDSETTSRAV</sequence>
<feature type="compositionally biased region" description="Polar residues" evidence="1">
    <location>
        <begin position="342"/>
        <end position="357"/>
    </location>
</feature>
<dbReference type="Proteomes" id="UP000799429">
    <property type="component" value="Unassembled WGS sequence"/>
</dbReference>
<feature type="compositionally biased region" description="Polar residues" evidence="1">
    <location>
        <begin position="84"/>
        <end position="105"/>
    </location>
</feature>
<accession>A0A9P4SCA3</accession>
<feature type="region of interest" description="Disordered" evidence="1">
    <location>
        <begin position="206"/>
        <end position="243"/>
    </location>
</feature>
<dbReference type="EMBL" id="MU006093">
    <property type="protein sequence ID" value="KAF2840021.1"/>
    <property type="molecule type" value="Genomic_DNA"/>
</dbReference>
<feature type="region of interest" description="Disordered" evidence="1">
    <location>
        <begin position="342"/>
        <end position="372"/>
    </location>
</feature>
<feature type="compositionally biased region" description="Polar residues" evidence="1">
    <location>
        <begin position="233"/>
        <end position="243"/>
    </location>
</feature>
<feature type="compositionally biased region" description="Polar residues" evidence="1">
    <location>
        <begin position="463"/>
        <end position="473"/>
    </location>
</feature>
<proteinExistence type="predicted"/>
<feature type="region of interest" description="Disordered" evidence="1">
    <location>
        <begin position="496"/>
        <end position="571"/>
    </location>
</feature>
<feature type="compositionally biased region" description="Basic and acidic residues" evidence="1">
    <location>
        <begin position="517"/>
        <end position="527"/>
    </location>
</feature>
<feature type="compositionally biased region" description="Polar residues" evidence="1">
    <location>
        <begin position="507"/>
        <end position="516"/>
    </location>
</feature>
<evidence type="ECO:0000313" key="3">
    <source>
        <dbReference type="Proteomes" id="UP000799429"/>
    </source>
</evidence>
<keyword evidence="3" id="KW-1185">Reference proteome</keyword>
<organism evidence="2 3">
    <name type="scientific">Patellaria atrata CBS 101060</name>
    <dbReference type="NCBI Taxonomy" id="1346257"/>
    <lineage>
        <taxon>Eukaryota</taxon>
        <taxon>Fungi</taxon>
        <taxon>Dikarya</taxon>
        <taxon>Ascomycota</taxon>
        <taxon>Pezizomycotina</taxon>
        <taxon>Dothideomycetes</taxon>
        <taxon>Dothideomycetes incertae sedis</taxon>
        <taxon>Patellariales</taxon>
        <taxon>Patellariaceae</taxon>
        <taxon>Patellaria</taxon>
    </lineage>
</organism>
<gene>
    <name evidence="2" type="ORF">M501DRAFT_1015106</name>
</gene>
<feature type="region of interest" description="Disordered" evidence="1">
    <location>
        <begin position="78"/>
        <end position="138"/>
    </location>
</feature>
<evidence type="ECO:0000313" key="2">
    <source>
        <dbReference type="EMBL" id="KAF2840021.1"/>
    </source>
</evidence>
<comment type="caution">
    <text evidence="2">The sequence shown here is derived from an EMBL/GenBank/DDBJ whole genome shotgun (WGS) entry which is preliminary data.</text>
</comment>